<accession>V5H6Q1</accession>
<feature type="signal peptide" evidence="2">
    <location>
        <begin position="1"/>
        <end position="18"/>
    </location>
</feature>
<name>V5H6Q1_IXORI</name>
<evidence type="ECO:0000256" key="1">
    <source>
        <dbReference type="SAM" id="Coils"/>
    </source>
</evidence>
<feature type="chain" id="PRO_5004734465" evidence="2">
    <location>
        <begin position="19"/>
        <end position="145"/>
    </location>
</feature>
<proteinExistence type="evidence at transcript level"/>
<keyword evidence="2" id="KW-0732">Signal</keyword>
<dbReference type="EMBL" id="GANP01014486">
    <property type="protein sequence ID" value="JAB69982.1"/>
    <property type="molecule type" value="mRNA"/>
</dbReference>
<evidence type="ECO:0000313" key="3">
    <source>
        <dbReference type="EMBL" id="JAB69982.1"/>
    </source>
</evidence>
<keyword evidence="1" id="KW-0175">Coiled coil</keyword>
<organism evidence="3">
    <name type="scientific">Ixodes ricinus</name>
    <name type="common">Common tick</name>
    <name type="synonym">Acarus ricinus</name>
    <dbReference type="NCBI Taxonomy" id="34613"/>
    <lineage>
        <taxon>Eukaryota</taxon>
        <taxon>Metazoa</taxon>
        <taxon>Ecdysozoa</taxon>
        <taxon>Arthropoda</taxon>
        <taxon>Chelicerata</taxon>
        <taxon>Arachnida</taxon>
        <taxon>Acari</taxon>
        <taxon>Parasitiformes</taxon>
        <taxon>Ixodida</taxon>
        <taxon>Ixodoidea</taxon>
        <taxon>Ixodidae</taxon>
        <taxon>Ixodinae</taxon>
        <taxon>Ixodes</taxon>
    </lineage>
</organism>
<reference evidence="3" key="1">
    <citation type="journal article" date="2015" name="Sci. Rep.">
        <title>Tissue- and time-dependent transcription in Ixodes ricinus salivary glands and midguts when blood feeding on the vertebrate host.</title>
        <authorList>
            <person name="Kotsyfakis M."/>
            <person name="Schwarz A."/>
            <person name="Erhart J."/>
            <person name="Ribeiro J.M."/>
        </authorList>
    </citation>
    <scope>NUCLEOTIDE SEQUENCE</scope>
    <source>
        <tissue evidence="3">Salivary gland and midgut</tissue>
    </source>
</reference>
<dbReference type="AlphaFoldDB" id="V5H6Q1"/>
<sequence length="145" mass="16280">MKLAVIFGVAALLGWVEAGDAEKQKVLDDFADKSDLQLRQLNKLAQVAGSDLKKKIGENVAIKLKEFEAILKYIGFVNHWGDSEARKILKDNLVSTEEQYADMRKLLSSAEEKLQHFRILLRNVELKANNVTKPSSKSGRESKPL</sequence>
<evidence type="ECO:0000256" key="2">
    <source>
        <dbReference type="SAM" id="SignalP"/>
    </source>
</evidence>
<feature type="coiled-coil region" evidence="1">
    <location>
        <begin position="86"/>
        <end position="127"/>
    </location>
</feature>
<protein>
    <submittedName>
        <fullName evidence="3">Putative secreted protein</fullName>
    </submittedName>
</protein>